<organism evidence="5 6">
    <name type="scientific">Brenneria tiliae</name>
    <dbReference type="NCBI Taxonomy" id="2914984"/>
    <lineage>
        <taxon>Bacteria</taxon>
        <taxon>Pseudomonadati</taxon>
        <taxon>Pseudomonadota</taxon>
        <taxon>Gammaproteobacteria</taxon>
        <taxon>Enterobacterales</taxon>
        <taxon>Pectobacteriaceae</taxon>
        <taxon>Brenneria</taxon>
    </lineage>
</organism>
<keyword evidence="2" id="KW-0119">Carbohydrate metabolism</keyword>
<sequence>MTIRQPTPRYRQAMLLEPRMMFDAAAVTTAADVAATVAATDTAPGVDATPVQAAVAITDSSDSFPAVDLFSGVTVTSDSSGQNLTELVVTVNRSGANQALTIDGADIKLQSGEGSTDGGYSYQVTVSGDAATITVSIESVLEGGTPQATAALIDSIAYKPLDNTVESGAVTVTLKSLSDASDSAALDISSTVTIDSRVNVAPVLSDDGALEPAESFTIDDLGDNVAVVYAGGGDYAYVAGDGVLSVFAVDGGGRLTLIGTSAVEGLGSVADMAIGADDRSLYLVNGGNGDVYAVSLAEDGSLGEVATVSAGDTTRNIALSSDGAYVYVTLQNNGMAVFTRDGDSGALSLIQTVSEDDLGVERAETVISANGYLFVIGDQSSFVGYTDTLSVLKINDDGTLTRIDSITAGAVRSSSSTYLMAVSEDAAFLYLGSSADNSIQVYRFSDGALTLQSTLSLDGISGIALSRDGGLLYAATSGGAIGVYAVGGDGALTPVSSIAGRSASDIAVSGDGLSVLVAGGGGVSRYSAAQTLDRGSYAAFADGITLADGNFDALNDGAGNYNGAGITVSANVAGGGFGFADGGGLTYADGVISLDGGAIATLSVSDDGALTVKFTADAATAIANQVLQQLTYANDGAAVGSYILLTVAAGDGALASNSVVTALRVNAVPQVNTDASTGYVLSSATSETDYSFTLFPELFNDADGDSLIWSVSGLPQGLTFDAATRTISGSATEAGDFTVTVTVSDASGASASLDLDLTVEQIANRAPQVNEEVSSALANATENAGYSATLDTSLFSDADSLYGDSLNWTVEGLPAGLTFDAATLTLSGTAGAVGDYTVTVTATDESGASASAELTLRVITLDEANNSAPVLDAPDSALAYTIDGNLTGFNQYVYGLQLSADDGTLIVLGNSSNSHAITPSGNSTLYVYSRDTETGALTLVQTFVQGAGDDGDNANGIEINGLDSATSSIYSADGQYVYLVGKNASGAYAITVLSVNDDGTLSATGLSAEVADASQIKQMVMSSDGDSLYVVSASTLYAYRVEENGALTLAGAYSDSYGTASAVAVDSSGNVYVLGGSRLVVYSANDDGSLTYATTGTGIGLSGTSRGIVVSDAGYIYVATGSGGTVVTLHYDSDSNAVTRVASVSAAQVWGLSLSADGTALYVGYLTGAVYVYSVNDDGSLTRTDSLTNSGGRAFRYAISSDGSSIYVGGFYNGTGLGQISTGAVAVAYTEGGIVNPAASVTLSDADNDALNGGAGNYNGATFTLARAGGANAADSYGFTDGNGLTLADGIISLNGAAIGTFASADGTLTLTFTADVATAVANQVLQQIAYSNSSADPGGSITLTLSAADQYRSGSLDLRLAVTEINDAPTLQTSGGSVVYTSGGNAVKLFDDSAVSTAEEGQAVSSLTLTVSGLTDGENETLTVGGVGVALTDGASAGGAITLSNEDGGTADYGYTLSVSVTDGVATVTLSGSLPAAATATLLDSVGYANTSANPTEGARTITLTSIQDNGGTDNGGVNTSELAIASTVVVALTNAAPTVSATPAVASYVENADATTLFSDVALSTGEAGQAISNIVLTLSGLSDGASEALVIDGTTVSLIADAAGETTNGYRYSITVDGATATVTISGSDGIAVQDATALIAGLGYANQSDDPTSGTRTVTLAAVQDDGGTANGGSDSVALSIAASVAVVAVNDAPLVSATPADAIYAAAGSSAGLFSDVSLSTVESGQTLSAITFTVAGLADGASETLTVAGSRIALVDGSGTLDNGYAYTVTLDGDTAVVTIASDAGIAADAAAALIEQSSYANLSNTQSAGVRTFALSVQDSGGRDNGGSDTALLESAAAIEVVNNSAPEFSAGADYTNLAVAASLTAVSGLNDITASALTAGGDYLYVAGSDGGIAIFSRNTATGELTLLQTLDSGVSSVSLIEVSDDGGTLYLLGANGDSITIFSRDGGDGSLTQVQSLTTENVVDLTISADGGALYVVDGNYSGLLVYTLDAESGQYALSQSISAATGSEPYLFTAIGVETVGDYVYVATDPAAETVANTLIVYQRGEDGTLSAVAWLRDGAAAGESAINMSGPVDIAVSRDGGMIYVASEDGVAVFGFDAAGGTLSYGGALGDLSGVTAVALSGDDGTLYVTSSDGSISRYKSDDGSLTLVETLSSSSTAVLAGARSVVTGAHGAVVVIGSGGVVSLKDGLTAIAVDYHEQETIRPLNAITLSDADYDALADGAGNYNGAVITLVRDGGANGDDGYSFIDGNGLTLADGTLYLDGAAIAAFASVDGTLTLTFTADVTTASANRVLQQIGYANTSDDPGVGVSLVLRVTDAYGAGAGVTLSLNVTEVNDAPLLTTTPADAGYVEGGEAAGLFSGTTVSTVEAGQTVTALTLSVSGLSDGAGETLTIDGTAIALIAGSGTTAGGYAYSVTVSDGVATVTIAGESGISAADAAALVDGIAYANVSDDPTVGTRGITLSAIQDNGGTADGGVDATTLAVTAAVTVTAVNDAPTLSAAPINSNYAAGDDALPLFNGAEIAAVEAGQSIAALTVTVSGVADNAERLIVDDASVTLTDGVVTTASGLTVTVTLDNGTATLVITRADGLSSAGAAALVDGLAYANDSAVVTAGERIITLAAVQDDGGTANGGADTAVLDIAATVNIVNSAPQATDAEAELPAAMQAAAYSAALAGDLFSDVNGDALSWRVDGLPDGLVFDADTRTISGRTLAVGSFELTVTVSDGQGGTASRSLTLTVDKQPVSPVFLPAANALGMMEQWLSEQEDKRREEAQNASLRPTAPATVQDGDSLSRERYPLANGALDYAATPWLLNPALAELMPPLEKVDFSPRERAAARENHQPDPQAARADIPAGKAAFSAQLQQERAAYDDLLSALRQLTANGASPE</sequence>
<dbReference type="InterPro" id="IPR019405">
    <property type="entry name" value="Lactonase_7-beta_prop"/>
</dbReference>
<keyword evidence="2" id="KW-0313">Glucose metabolism</keyword>
<dbReference type="SMART" id="SM00736">
    <property type="entry name" value="CADG"/>
    <property type="match status" value="3"/>
</dbReference>
<dbReference type="Pfam" id="PF10282">
    <property type="entry name" value="Lactonase"/>
    <property type="match status" value="2"/>
</dbReference>
<evidence type="ECO:0000256" key="2">
    <source>
        <dbReference type="ARBA" id="ARBA00022526"/>
    </source>
</evidence>
<accession>A0ABT0MTI1</accession>
<dbReference type="SMART" id="SM00089">
    <property type="entry name" value="PKD"/>
    <property type="match status" value="3"/>
</dbReference>
<dbReference type="SUPFAM" id="SSF51004">
    <property type="entry name" value="C-terminal (heme d1) domain of cytochrome cd1-nitrite reductase"/>
    <property type="match status" value="1"/>
</dbReference>
<feature type="compositionally biased region" description="Basic and acidic residues" evidence="3">
    <location>
        <begin position="2842"/>
        <end position="2852"/>
    </location>
</feature>
<dbReference type="InterPro" id="IPR022409">
    <property type="entry name" value="PKD/Chitinase_dom"/>
</dbReference>
<reference evidence="5 6" key="1">
    <citation type="submission" date="2022-02" db="EMBL/GenBank/DDBJ databases">
        <title>Description of Brenneria tiliae sp. nov. isolated from symptomatic Tilia x moltkei and Tilia x europaea trees in the UK.</title>
        <authorList>
            <person name="Kile H."/>
        </authorList>
    </citation>
    <scope>NUCLEOTIDE SEQUENCE [LARGE SCALE GENOMIC DNA]</scope>
    <source>
        <strain evidence="5 6">MC1SB4.1</strain>
    </source>
</reference>
<dbReference type="SUPFAM" id="SSF50969">
    <property type="entry name" value="YVTN repeat-like/Quinoprotein amine dehydrogenase"/>
    <property type="match status" value="1"/>
</dbReference>
<dbReference type="InterPro" id="IPR001680">
    <property type="entry name" value="WD40_rpt"/>
</dbReference>
<evidence type="ECO:0000313" key="5">
    <source>
        <dbReference type="EMBL" id="MCL2893171.1"/>
    </source>
</evidence>
<keyword evidence="6" id="KW-1185">Reference proteome</keyword>
<feature type="region of interest" description="Disordered" evidence="3">
    <location>
        <begin position="2773"/>
        <end position="2802"/>
    </location>
</feature>
<dbReference type="Proteomes" id="UP001203069">
    <property type="component" value="Unassembled WGS sequence"/>
</dbReference>
<dbReference type="Gene3D" id="2.60.40.10">
    <property type="entry name" value="Immunoglobulins"/>
    <property type="match status" value="3"/>
</dbReference>
<dbReference type="EMBL" id="JAKPBZ010000110">
    <property type="protein sequence ID" value="MCL2893171.1"/>
    <property type="molecule type" value="Genomic_DNA"/>
</dbReference>
<dbReference type="Gene3D" id="2.130.10.10">
    <property type="entry name" value="YVTN repeat-like/Quinoprotein amine dehydrogenase"/>
    <property type="match status" value="6"/>
</dbReference>
<evidence type="ECO:0000313" key="6">
    <source>
        <dbReference type="Proteomes" id="UP001203069"/>
    </source>
</evidence>
<dbReference type="InterPro" id="IPR011044">
    <property type="entry name" value="Quino_amine_DH_bsu"/>
</dbReference>
<dbReference type="Pfam" id="PF05345">
    <property type="entry name" value="He_PIG"/>
    <property type="match status" value="3"/>
</dbReference>
<dbReference type="InterPro" id="IPR015919">
    <property type="entry name" value="Cadherin-like_sf"/>
</dbReference>
<comment type="similarity">
    <text evidence="1">Belongs to the cycloisomerase 2 family.</text>
</comment>
<evidence type="ECO:0000259" key="4">
    <source>
        <dbReference type="PROSITE" id="PS50268"/>
    </source>
</evidence>
<dbReference type="PANTHER" id="PTHR30344:SF1">
    <property type="entry name" value="6-PHOSPHOGLUCONOLACTONASE"/>
    <property type="match status" value="1"/>
</dbReference>
<comment type="caution">
    <text evidence="5">The sequence shown here is derived from an EMBL/GenBank/DDBJ whole genome shotgun (WGS) entry which is preliminary data.</text>
</comment>
<feature type="region of interest" description="Disordered" evidence="3">
    <location>
        <begin position="2842"/>
        <end position="2867"/>
    </location>
</feature>
<dbReference type="PROSITE" id="PS50268">
    <property type="entry name" value="CADHERIN_2"/>
    <property type="match status" value="1"/>
</dbReference>
<protein>
    <submittedName>
        <fullName evidence="5">Ig domain-containing protein</fullName>
    </submittedName>
</protein>
<evidence type="ECO:0000256" key="1">
    <source>
        <dbReference type="ARBA" id="ARBA00005564"/>
    </source>
</evidence>
<name>A0ABT0MTI1_9GAMM</name>
<dbReference type="InterPro" id="IPR011048">
    <property type="entry name" value="Haem_d1_sf"/>
</dbReference>
<dbReference type="PANTHER" id="PTHR30344">
    <property type="entry name" value="6-PHOSPHOGLUCONOLACTONASE-RELATED"/>
    <property type="match status" value="1"/>
</dbReference>
<dbReference type="InterPro" id="IPR015943">
    <property type="entry name" value="WD40/YVTN_repeat-like_dom_sf"/>
</dbReference>
<dbReference type="SUPFAM" id="SSF75011">
    <property type="entry name" value="3-carboxy-cis,cis-mucoante lactonizing enzyme"/>
    <property type="match status" value="1"/>
</dbReference>
<dbReference type="SMART" id="SM00320">
    <property type="entry name" value="WD40"/>
    <property type="match status" value="7"/>
</dbReference>
<dbReference type="InterPro" id="IPR002126">
    <property type="entry name" value="Cadherin-like_dom"/>
</dbReference>
<gene>
    <name evidence="5" type="ORF">MFP26_10805</name>
</gene>
<evidence type="ECO:0000256" key="3">
    <source>
        <dbReference type="SAM" id="MobiDB-lite"/>
    </source>
</evidence>
<dbReference type="InterPro" id="IPR013783">
    <property type="entry name" value="Ig-like_fold"/>
</dbReference>
<dbReference type="RefSeq" id="WP_249244702.1">
    <property type="nucleotide sequence ID" value="NZ_JAKPBZ010000110.1"/>
</dbReference>
<proteinExistence type="inferred from homology"/>
<dbReference type="InterPro" id="IPR006644">
    <property type="entry name" value="Cadg"/>
</dbReference>
<dbReference type="InterPro" id="IPR050282">
    <property type="entry name" value="Cycloisomerase_2"/>
</dbReference>
<feature type="domain" description="Cadherin" evidence="4">
    <location>
        <begin position="808"/>
        <end position="871"/>
    </location>
</feature>
<dbReference type="SUPFAM" id="SSF49313">
    <property type="entry name" value="Cadherin-like"/>
    <property type="match status" value="3"/>
</dbReference>